<dbReference type="GO" id="GO:0015074">
    <property type="term" value="P:DNA integration"/>
    <property type="evidence" value="ECO:0007669"/>
    <property type="project" value="UniProtKB-KW"/>
</dbReference>
<evidence type="ECO:0000256" key="1">
    <source>
        <dbReference type="ARBA" id="ARBA00022908"/>
    </source>
</evidence>
<dbReference type="EMBL" id="QYBB01000028">
    <property type="protein sequence ID" value="RYC30297.1"/>
    <property type="molecule type" value="Genomic_DNA"/>
</dbReference>
<dbReference type="SUPFAM" id="SSF56349">
    <property type="entry name" value="DNA breaking-rejoining enzymes"/>
    <property type="match status" value="1"/>
</dbReference>
<keyword evidence="2 3" id="KW-0238">DNA-binding</keyword>
<evidence type="ECO:0000256" key="3">
    <source>
        <dbReference type="PROSITE-ProRule" id="PRU01248"/>
    </source>
</evidence>
<protein>
    <recommendedName>
        <fullName evidence="4">Core-binding (CB) domain-containing protein</fullName>
    </recommendedName>
</protein>
<dbReference type="AlphaFoldDB" id="A0A4Q2U5R1"/>
<reference evidence="5 6" key="2">
    <citation type="submission" date="2019-02" db="EMBL/GenBank/DDBJ databases">
        <title>'Lichenibacterium ramalinii' gen. nov. sp. nov., 'Lichenibacterium minor' gen. nov. sp. nov.</title>
        <authorList>
            <person name="Pankratov T."/>
        </authorList>
    </citation>
    <scope>NUCLEOTIDE SEQUENCE [LARGE SCALE GENOMIC DNA]</scope>
    <source>
        <strain evidence="5 6">RmlP026</strain>
    </source>
</reference>
<organism evidence="5 6">
    <name type="scientific">Lichenibacterium minor</name>
    <dbReference type="NCBI Taxonomy" id="2316528"/>
    <lineage>
        <taxon>Bacteria</taxon>
        <taxon>Pseudomonadati</taxon>
        <taxon>Pseudomonadota</taxon>
        <taxon>Alphaproteobacteria</taxon>
        <taxon>Hyphomicrobiales</taxon>
        <taxon>Lichenihabitantaceae</taxon>
        <taxon>Lichenibacterium</taxon>
    </lineage>
</organism>
<keyword evidence="6" id="KW-1185">Reference proteome</keyword>
<dbReference type="Gene3D" id="1.10.150.130">
    <property type="match status" value="1"/>
</dbReference>
<dbReference type="GO" id="GO:0003677">
    <property type="term" value="F:DNA binding"/>
    <property type="evidence" value="ECO:0007669"/>
    <property type="project" value="UniProtKB-UniRule"/>
</dbReference>
<feature type="domain" description="Core-binding (CB)" evidence="4">
    <location>
        <begin position="8"/>
        <end position="89"/>
    </location>
</feature>
<dbReference type="Pfam" id="PF13495">
    <property type="entry name" value="Phage_int_SAM_4"/>
    <property type="match status" value="1"/>
</dbReference>
<dbReference type="InterPro" id="IPR044068">
    <property type="entry name" value="CB"/>
</dbReference>
<evidence type="ECO:0000313" key="6">
    <source>
        <dbReference type="Proteomes" id="UP000290759"/>
    </source>
</evidence>
<dbReference type="InterPro" id="IPR004107">
    <property type="entry name" value="Integrase_SAM-like_N"/>
</dbReference>
<sequence>MSQQQASTPVSPLRRRMLDDMAMRGLHEDTQRNYIMSVRNFAAFLGRSPETATPEDVRRFQIHQADSGVQPSTVNNAVSGLRFLFNVTLDRPDLSRRRTRPVSTAGQGCRVRAVPPSASGRLGQDCTGSAGLPVPGQQLVEALRGVVRQAGK</sequence>
<gene>
    <name evidence="5" type="ORF">D3273_19725</name>
</gene>
<feature type="non-terminal residue" evidence="5">
    <location>
        <position position="152"/>
    </location>
</feature>
<evidence type="ECO:0000256" key="2">
    <source>
        <dbReference type="ARBA" id="ARBA00023125"/>
    </source>
</evidence>
<dbReference type="Proteomes" id="UP000290759">
    <property type="component" value="Unassembled WGS sequence"/>
</dbReference>
<dbReference type="InterPro" id="IPR010998">
    <property type="entry name" value="Integrase_recombinase_N"/>
</dbReference>
<accession>A0A4Q2U5R1</accession>
<name>A0A4Q2U5R1_9HYPH</name>
<keyword evidence="1" id="KW-0229">DNA integration</keyword>
<dbReference type="PROSITE" id="PS51900">
    <property type="entry name" value="CB"/>
    <property type="match status" value="1"/>
</dbReference>
<reference evidence="5 6" key="1">
    <citation type="submission" date="2018-12" db="EMBL/GenBank/DDBJ databases">
        <authorList>
            <person name="Grouzdev D.S."/>
            <person name="Krutkina M.S."/>
        </authorList>
    </citation>
    <scope>NUCLEOTIDE SEQUENCE [LARGE SCALE GENOMIC DNA]</scope>
    <source>
        <strain evidence="5 6">RmlP026</strain>
    </source>
</reference>
<evidence type="ECO:0000313" key="5">
    <source>
        <dbReference type="EMBL" id="RYC30297.1"/>
    </source>
</evidence>
<dbReference type="InterPro" id="IPR011010">
    <property type="entry name" value="DNA_brk_join_enz"/>
</dbReference>
<evidence type="ECO:0000259" key="4">
    <source>
        <dbReference type="PROSITE" id="PS51900"/>
    </source>
</evidence>
<comment type="caution">
    <text evidence="5">The sequence shown here is derived from an EMBL/GenBank/DDBJ whole genome shotgun (WGS) entry which is preliminary data.</text>
</comment>
<proteinExistence type="predicted"/>